<reference evidence="1" key="1">
    <citation type="submission" date="2021-06" db="EMBL/GenBank/DDBJ databases">
        <authorList>
            <person name="Kallberg Y."/>
            <person name="Tangrot J."/>
            <person name="Rosling A."/>
        </authorList>
    </citation>
    <scope>NUCLEOTIDE SEQUENCE</scope>
    <source>
        <strain evidence="1">CL356</strain>
    </source>
</reference>
<dbReference type="EMBL" id="CAJVPT010048870">
    <property type="protein sequence ID" value="CAG8742847.1"/>
    <property type="molecule type" value="Genomic_DNA"/>
</dbReference>
<gene>
    <name evidence="1" type="ORF">ACOLOM_LOCUS12266</name>
</gene>
<evidence type="ECO:0000313" key="2">
    <source>
        <dbReference type="Proteomes" id="UP000789525"/>
    </source>
</evidence>
<dbReference type="Proteomes" id="UP000789525">
    <property type="component" value="Unassembled WGS sequence"/>
</dbReference>
<sequence length="360" mass="39703">RTLRRQVVAYASRCQDLQKVADEACCVSRSEIEMAERRVSELERHEERRENEAKSLEQKAFEALTELEERTNGAIDEAHLSVLRLQLRTSAKLYSIKHRHDSEIKNKDQQIAALHTIVDAQTQRLDKFAGASTESKGAAESPITKIEREKATSLTIRLPNPNSLRARQEGNTSNESSPTKSSDAPSISTSATFSASALANANQPEPFIALNRLASTAASHGAALNEAFYTANTRPYNYLGHARKSTYDKGVSTVENDLVAGTQAMPLVSQAPTTTGTASNLVEGATSKNFVGSHETRLKAVEDRLRAAERRLRDAVIENLELKDKMEVVDGLEESLRSTKKQLKNTEEKLRAAIDENSDL</sequence>
<protein>
    <submittedName>
        <fullName evidence="1">13716_t:CDS:1</fullName>
    </submittedName>
</protein>
<accession>A0ACA9QBJ9</accession>
<organism evidence="1 2">
    <name type="scientific">Acaulospora colombiana</name>
    <dbReference type="NCBI Taxonomy" id="27376"/>
    <lineage>
        <taxon>Eukaryota</taxon>
        <taxon>Fungi</taxon>
        <taxon>Fungi incertae sedis</taxon>
        <taxon>Mucoromycota</taxon>
        <taxon>Glomeromycotina</taxon>
        <taxon>Glomeromycetes</taxon>
        <taxon>Diversisporales</taxon>
        <taxon>Acaulosporaceae</taxon>
        <taxon>Acaulospora</taxon>
    </lineage>
</organism>
<proteinExistence type="predicted"/>
<evidence type="ECO:0000313" key="1">
    <source>
        <dbReference type="EMBL" id="CAG8742847.1"/>
    </source>
</evidence>
<feature type="non-terminal residue" evidence="1">
    <location>
        <position position="360"/>
    </location>
</feature>
<comment type="caution">
    <text evidence="1">The sequence shown here is derived from an EMBL/GenBank/DDBJ whole genome shotgun (WGS) entry which is preliminary data.</text>
</comment>
<name>A0ACA9QBJ9_9GLOM</name>
<feature type="non-terminal residue" evidence="1">
    <location>
        <position position="1"/>
    </location>
</feature>
<keyword evidence="2" id="KW-1185">Reference proteome</keyword>